<dbReference type="Pfam" id="PF01177">
    <property type="entry name" value="Asp_Glu_race"/>
    <property type="match status" value="1"/>
</dbReference>
<accession>A0A560D687</accession>
<organism evidence="1 2">
    <name type="scientific">Bradyrhizobium stylosanthis</name>
    <dbReference type="NCBI Taxonomy" id="1803665"/>
    <lineage>
        <taxon>Bacteria</taxon>
        <taxon>Pseudomonadati</taxon>
        <taxon>Pseudomonadota</taxon>
        <taxon>Alphaproteobacteria</taxon>
        <taxon>Hyphomicrobiales</taxon>
        <taxon>Nitrobacteraceae</taxon>
        <taxon>Bradyrhizobium</taxon>
    </lineage>
</organism>
<dbReference type="InterPro" id="IPR001920">
    <property type="entry name" value="Asp/Glu_race"/>
</dbReference>
<sequence length="295" mass="31890">MTRASRATAERVAKLHGVGARGKTGCVLNGAIIMNSFTSPNPDPHSGASNVALAGYVARPRIGIITGSGPEAGLDLWTKVLRENRRRMGSQFRHDTDAPAVDIISDPALGLSMELDHTEQEVWTALRADAEALDGRVAAYAIACNTLNVFAPRLNELGLTARLISFADVLAAHLRRRGDTRVCLLGARTVAELGAWSPYRSLRSVVDFEPLDEDGRMALHQLIYDVKQYGSHHPDLRERFVRLLDRVRSDTVLLACTELPLIADVETSKHLVDVTQLVAEALVDCTGLAATPGGA</sequence>
<comment type="caution">
    <text evidence="1">The sequence shown here is derived from an EMBL/GenBank/DDBJ whole genome shotgun (WGS) entry which is preliminary data.</text>
</comment>
<dbReference type="SUPFAM" id="SSF53681">
    <property type="entry name" value="Aspartate/glutamate racemase"/>
    <property type="match status" value="2"/>
</dbReference>
<gene>
    <name evidence="1" type="ORF">FBZ96_110100</name>
</gene>
<dbReference type="GO" id="GO:0047661">
    <property type="term" value="F:amino-acid racemase activity"/>
    <property type="evidence" value="ECO:0007669"/>
    <property type="project" value="InterPro"/>
</dbReference>
<dbReference type="Proteomes" id="UP000319949">
    <property type="component" value="Unassembled WGS sequence"/>
</dbReference>
<name>A0A560D687_9BRAD</name>
<dbReference type="Gene3D" id="3.40.50.1860">
    <property type="match status" value="2"/>
</dbReference>
<dbReference type="STRING" id="1803665.GCA_001641335_06476"/>
<dbReference type="PROSITE" id="PS00924">
    <property type="entry name" value="ASP_GLU_RACEMASE_2"/>
    <property type="match status" value="1"/>
</dbReference>
<protein>
    <submittedName>
        <fullName evidence="1">Aspartate racemase</fullName>
    </submittedName>
</protein>
<proteinExistence type="predicted"/>
<dbReference type="EMBL" id="VITK01000010">
    <property type="protein sequence ID" value="TWA92629.1"/>
    <property type="molecule type" value="Genomic_DNA"/>
</dbReference>
<evidence type="ECO:0000313" key="1">
    <source>
        <dbReference type="EMBL" id="TWA92629.1"/>
    </source>
</evidence>
<dbReference type="AlphaFoldDB" id="A0A560D687"/>
<keyword evidence="2" id="KW-1185">Reference proteome</keyword>
<dbReference type="InterPro" id="IPR015942">
    <property type="entry name" value="Asp/Glu/hydantoin_racemase"/>
</dbReference>
<evidence type="ECO:0000313" key="2">
    <source>
        <dbReference type="Proteomes" id="UP000319949"/>
    </source>
</evidence>
<reference evidence="1 2" key="1">
    <citation type="submission" date="2019-06" db="EMBL/GenBank/DDBJ databases">
        <title>Genomic Encyclopedia of Type Strains, Phase IV (KMG-V): Genome sequencing to study the core and pangenomes of soil and plant-associated prokaryotes.</title>
        <authorList>
            <person name="Whitman W."/>
        </authorList>
    </citation>
    <scope>NUCLEOTIDE SEQUENCE [LARGE SCALE GENOMIC DNA]</scope>
    <source>
        <strain evidence="1 2">BR 510</strain>
    </source>
</reference>
<dbReference type="InterPro" id="IPR033134">
    <property type="entry name" value="Asp/Glu_racemase_AS_2"/>
</dbReference>